<keyword evidence="7" id="KW-0009">Actin-binding</keyword>
<comment type="subcellular location">
    <subcellularLocation>
        <location evidence="1">Cytoplasm</location>
        <location evidence="1">Cytoskeleton</location>
    </subcellularLocation>
</comment>
<protein>
    <submittedName>
        <fullName evidence="11">Gelsolin, cytoplasmic-like</fullName>
    </submittedName>
</protein>
<dbReference type="OMA" id="DYKKGHQ"/>
<keyword evidence="8" id="KW-0206">Cytoskeleton</keyword>
<name>A0A9J7MK25_BRAFL</name>
<dbReference type="GO" id="GO:0051015">
    <property type="term" value="F:actin filament binding"/>
    <property type="evidence" value="ECO:0000318"/>
    <property type="project" value="GO_Central"/>
</dbReference>
<keyword evidence="6" id="KW-0106">Calcium</keyword>
<dbReference type="FunFam" id="3.40.20.10:FF:000001">
    <property type="entry name" value="Gelsolin"/>
    <property type="match status" value="1"/>
</dbReference>
<feature type="domain" description="Gelsolin-like" evidence="9">
    <location>
        <begin position="22"/>
        <end position="105"/>
    </location>
</feature>
<dbReference type="Pfam" id="PF00626">
    <property type="entry name" value="Gelsolin"/>
    <property type="match status" value="6"/>
</dbReference>
<evidence type="ECO:0000313" key="11">
    <source>
        <dbReference type="RefSeq" id="XP_035670141.1"/>
    </source>
</evidence>
<evidence type="ECO:0000256" key="8">
    <source>
        <dbReference type="ARBA" id="ARBA00023212"/>
    </source>
</evidence>
<evidence type="ECO:0000256" key="7">
    <source>
        <dbReference type="ARBA" id="ARBA00023203"/>
    </source>
</evidence>
<evidence type="ECO:0000256" key="1">
    <source>
        <dbReference type="ARBA" id="ARBA00004245"/>
    </source>
</evidence>
<evidence type="ECO:0000313" key="10">
    <source>
        <dbReference type="Proteomes" id="UP000001554"/>
    </source>
</evidence>
<dbReference type="CDD" id="cd11292">
    <property type="entry name" value="gelsolin_S3_like"/>
    <property type="match status" value="1"/>
</dbReference>
<dbReference type="AlphaFoldDB" id="A0A9J7MK25"/>
<dbReference type="GO" id="GO:0005737">
    <property type="term" value="C:cytoplasm"/>
    <property type="evidence" value="ECO:0000318"/>
    <property type="project" value="GO_Central"/>
</dbReference>
<dbReference type="PRINTS" id="PR00597">
    <property type="entry name" value="GELSOLIN"/>
</dbReference>
<comment type="similarity">
    <text evidence="2">Belongs to the villin/gelsolin family.</text>
</comment>
<dbReference type="InterPro" id="IPR007123">
    <property type="entry name" value="Gelsolin-like_dom"/>
</dbReference>
<dbReference type="FunFam" id="3.40.20.10:FF:000005">
    <property type="entry name" value="Gelsolin"/>
    <property type="match status" value="1"/>
</dbReference>
<dbReference type="GO" id="GO:0005546">
    <property type="term" value="F:phosphatidylinositol-4,5-bisphosphate binding"/>
    <property type="evidence" value="ECO:0000318"/>
    <property type="project" value="GO_Central"/>
</dbReference>
<sequence length="765" mass="84888">MDPAYEGAGQAAGMEIWRVEKFEVVKRDPATHGQFHEGDSYIVLKTTEAPGGGELSWDIHFWLGTETSQDEAGVAAIKTVELDDVLGGVPVQYREVQDHESKKFLSYFKKGIKYLPGGVATGFRHVEEDEYETRLLQVKGKRNVKVRQVGLGKESLNLGDVFILDAGLELYCWNGSQSNMFERLKGMQVAKKIRDEERSGKAKVIIVDGDHCQSDRHFFEKLGAEPGDVPEEGAVPSEVDAAHERKADHEVKLYKVSDASGDLEVTEVAGKPLKKDHLDTNDCFILDGGPSGIFVWTGIHCSSDEKKTAMKKAVGFLSQKGYPNWTQVTRVVENGETPLFKQYFSEWPERYAQVGLGNVYTVGTIAKIDPNEPFDASTLHAIAEKEAARMPDDASGDVKIYRVEDMDKVEIDEAQHGIFFGGDSYVIQYDNPGANVKIVYFWQGLRSSTDEKGASALLAKQIDEEEFGGSATQIRVVQGKEPEHFLRIFKGKMITFSGGKGSGFKNLREHDSYDADGTRLFQVKGTSEVNTRAVQVTEEAASLNSSDVFVLETRGHTYLWFGKGSLPIEQQFAKNIATTVSPGRLQKQVPKRSYGRWAKEKQRPRLREPVEVAEGSEPDEFWEALGGKGEYGSDRMLAGVISKPARLFQCSNATGRFLVEEIVDFAQDDLAPDDVMLLDAFDTIFLWIGSGANDTEKERTLQTAGEYVETDPTGRTPDDVVVIQVKQGSEPPNFTAHFLGFDPGMWEATNFDSMRAEIEGSNPEE</sequence>
<organism evidence="10 11">
    <name type="scientific">Branchiostoma floridae</name>
    <name type="common">Florida lancelet</name>
    <name type="synonym">Amphioxus</name>
    <dbReference type="NCBI Taxonomy" id="7739"/>
    <lineage>
        <taxon>Eukaryota</taxon>
        <taxon>Metazoa</taxon>
        <taxon>Chordata</taxon>
        <taxon>Cephalochordata</taxon>
        <taxon>Leptocardii</taxon>
        <taxon>Amphioxiformes</taxon>
        <taxon>Branchiostomatidae</taxon>
        <taxon>Branchiostoma</taxon>
    </lineage>
</organism>
<reference evidence="11" key="2">
    <citation type="submission" date="2025-08" db="UniProtKB">
        <authorList>
            <consortium name="RefSeq"/>
        </authorList>
    </citation>
    <scope>IDENTIFICATION</scope>
    <source>
        <strain evidence="11">S238N-H82</strain>
        <tissue evidence="11">Testes</tissue>
    </source>
</reference>
<feature type="domain" description="Gelsolin-like" evidence="9">
    <location>
        <begin position="266"/>
        <end position="340"/>
    </location>
</feature>
<dbReference type="InterPro" id="IPR029006">
    <property type="entry name" value="ADF-H/Gelsolin-like_dom_sf"/>
</dbReference>
<keyword evidence="3" id="KW-0117">Actin capping</keyword>
<dbReference type="KEGG" id="bfo:118411763"/>
<evidence type="ECO:0000256" key="3">
    <source>
        <dbReference type="ARBA" id="ARBA00022467"/>
    </source>
</evidence>
<dbReference type="SUPFAM" id="SSF55753">
    <property type="entry name" value="Actin depolymerizing proteins"/>
    <property type="match status" value="6"/>
</dbReference>
<gene>
    <name evidence="11" type="primary">LOC118411763</name>
</gene>
<feature type="domain" description="Gelsolin-like" evidence="9">
    <location>
        <begin position="659"/>
        <end position="734"/>
    </location>
</feature>
<dbReference type="GO" id="GO:0051016">
    <property type="term" value="P:barbed-end actin filament capping"/>
    <property type="evidence" value="ECO:0000318"/>
    <property type="project" value="GO_Central"/>
</dbReference>
<dbReference type="GeneID" id="118411763"/>
<evidence type="ECO:0000256" key="6">
    <source>
        <dbReference type="ARBA" id="ARBA00022837"/>
    </source>
</evidence>
<dbReference type="GO" id="GO:0015629">
    <property type="term" value="C:actin cytoskeleton"/>
    <property type="evidence" value="ECO:0000318"/>
    <property type="project" value="GO_Central"/>
</dbReference>
<dbReference type="RefSeq" id="XP_035670141.1">
    <property type="nucleotide sequence ID" value="XM_035814248.1"/>
</dbReference>
<dbReference type="CDD" id="cd11288">
    <property type="entry name" value="gelsolin_S5_like"/>
    <property type="match status" value="1"/>
</dbReference>
<accession>A0A9J7MK25</accession>
<feature type="domain" description="Gelsolin-like" evidence="9">
    <location>
        <begin position="407"/>
        <end position="486"/>
    </location>
</feature>
<dbReference type="GO" id="GO:0008154">
    <property type="term" value="P:actin polymerization or depolymerization"/>
    <property type="evidence" value="ECO:0000318"/>
    <property type="project" value="GO_Central"/>
</dbReference>
<dbReference type="PANTHER" id="PTHR11977">
    <property type="entry name" value="VILLIN"/>
    <property type="match status" value="1"/>
</dbReference>
<dbReference type="CDD" id="cd11293">
    <property type="entry name" value="gelsolin_S4_like"/>
    <property type="match status" value="1"/>
</dbReference>
<feature type="domain" description="Gelsolin-like" evidence="9">
    <location>
        <begin position="144"/>
        <end position="209"/>
    </location>
</feature>
<dbReference type="CDD" id="cd11291">
    <property type="entry name" value="gelsolin_S6_like"/>
    <property type="match status" value="1"/>
</dbReference>
<evidence type="ECO:0000256" key="2">
    <source>
        <dbReference type="ARBA" id="ARBA00008418"/>
    </source>
</evidence>
<proteinExistence type="inferred from homology"/>
<keyword evidence="10" id="KW-1185">Reference proteome</keyword>
<dbReference type="OrthoDB" id="6375767at2759"/>
<evidence type="ECO:0000256" key="4">
    <source>
        <dbReference type="ARBA" id="ARBA00022490"/>
    </source>
</evidence>
<dbReference type="SMART" id="SM00262">
    <property type="entry name" value="GEL"/>
    <property type="match status" value="6"/>
</dbReference>
<dbReference type="CDD" id="cd11289">
    <property type="entry name" value="gelsolin_S2_like"/>
    <property type="match status" value="1"/>
</dbReference>
<dbReference type="Gene3D" id="3.40.20.10">
    <property type="entry name" value="Severin"/>
    <property type="match status" value="6"/>
</dbReference>
<reference evidence="10" key="1">
    <citation type="journal article" date="2020" name="Nat. Ecol. Evol.">
        <title>Deeply conserved synteny resolves early events in vertebrate evolution.</title>
        <authorList>
            <person name="Simakov O."/>
            <person name="Marletaz F."/>
            <person name="Yue J.X."/>
            <person name="O'Connell B."/>
            <person name="Jenkins J."/>
            <person name="Brandt A."/>
            <person name="Calef R."/>
            <person name="Tung C.H."/>
            <person name="Huang T.K."/>
            <person name="Schmutz J."/>
            <person name="Satoh N."/>
            <person name="Yu J.K."/>
            <person name="Putnam N.H."/>
            <person name="Green R.E."/>
            <person name="Rokhsar D.S."/>
        </authorList>
    </citation>
    <scope>NUCLEOTIDE SEQUENCE [LARGE SCALE GENOMIC DNA]</scope>
    <source>
        <strain evidence="10">S238N-H82</strain>
    </source>
</reference>
<keyword evidence="5" id="KW-0677">Repeat</keyword>
<feature type="domain" description="Gelsolin-like" evidence="9">
    <location>
        <begin position="532"/>
        <end position="622"/>
    </location>
</feature>
<dbReference type="GO" id="GO:0051014">
    <property type="term" value="P:actin filament severing"/>
    <property type="evidence" value="ECO:0000318"/>
    <property type="project" value="GO_Central"/>
</dbReference>
<dbReference type="CDD" id="cd11290">
    <property type="entry name" value="gelsolin_S1_like"/>
    <property type="match status" value="1"/>
</dbReference>
<dbReference type="InterPro" id="IPR007122">
    <property type="entry name" value="Villin/Gelsolin"/>
</dbReference>
<evidence type="ECO:0000256" key="5">
    <source>
        <dbReference type="ARBA" id="ARBA00022737"/>
    </source>
</evidence>
<keyword evidence="4" id="KW-0963">Cytoplasm</keyword>
<dbReference type="Proteomes" id="UP000001554">
    <property type="component" value="Chromosome 3"/>
</dbReference>
<evidence type="ECO:0000259" key="9">
    <source>
        <dbReference type="Pfam" id="PF00626"/>
    </source>
</evidence>
<dbReference type="FunFam" id="3.40.20.10:FF:000002">
    <property type="entry name" value="Gelsolin"/>
    <property type="match status" value="1"/>
</dbReference>
<dbReference type="PANTHER" id="PTHR11977:SF123">
    <property type="entry name" value="GELSOLIN"/>
    <property type="match status" value="1"/>
</dbReference>